<proteinExistence type="predicted"/>
<sequence>MEKMDRRSRQYTEAVIKKKSQEDPMEIAIREKIGQTVLEKLWARGAFSEIRQLQIDYLKNAIGHIENPETVHDITQEVVKRIAELLRTKIVEGGELLAKVPKGSPALVMANHLGAYKLTAISPKKDLGIDIPGYDAMYPYPMYFAALEPVAREIDDNLYYVSEDFPLIFGQIHTEAGFVYVPPASIKIERGRTVFLTEETREAINNRRNGAYVNFPEGGTSGKYSGLGPYDLDPFRTGGYVVAANLNIHIIPVAQYFDKEEGYQLKVLEPLIPEVTDKEGYQKIADGHRAEMQDWLNECQGKR</sequence>
<dbReference type="Proteomes" id="UP000034922">
    <property type="component" value="Unassembled WGS sequence"/>
</dbReference>
<reference evidence="1 2" key="1">
    <citation type="journal article" date="2015" name="Nature">
        <title>rRNA introns, odd ribosomes, and small enigmatic genomes across a large radiation of phyla.</title>
        <authorList>
            <person name="Brown C.T."/>
            <person name="Hug L.A."/>
            <person name="Thomas B.C."/>
            <person name="Sharon I."/>
            <person name="Castelle C.J."/>
            <person name="Singh A."/>
            <person name="Wilkins M.J."/>
            <person name="Williams K.H."/>
            <person name="Banfield J.F."/>
        </authorList>
    </citation>
    <scope>NUCLEOTIDE SEQUENCE [LARGE SCALE GENOMIC DNA]</scope>
</reference>
<protein>
    <recommendedName>
        <fullName evidence="3">Phospholipid/glycerol acyltransferase domain-containing protein</fullName>
    </recommendedName>
</protein>
<dbReference type="SUPFAM" id="SSF69593">
    <property type="entry name" value="Glycerol-3-phosphate (1)-acyltransferase"/>
    <property type="match status" value="1"/>
</dbReference>
<name>A0A0G1R5G2_9BACT</name>
<organism evidence="1 2">
    <name type="scientific">Candidatus Woesebacteria bacterium GW2011_GWC2_45_9</name>
    <dbReference type="NCBI Taxonomy" id="1618589"/>
    <lineage>
        <taxon>Bacteria</taxon>
        <taxon>Candidatus Woeseibacteriota</taxon>
    </lineage>
</organism>
<evidence type="ECO:0000313" key="2">
    <source>
        <dbReference type="Proteomes" id="UP000034922"/>
    </source>
</evidence>
<dbReference type="AlphaFoldDB" id="A0A0G1R5G2"/>
<evidence type="ECO:0008006" key="3">
    <source>
        <dbReference type="Google" id="ProtNLM"/>
    </source>
</evidence>
<gene>
    <name evidence="1" type="ORF">UX25_C0044G0008</name>
</gene>
<evidence type="ECO:0000313" key="1">
    <source>
        <dbReference type="EMBL" id="KKU16095.1"/>
    </source>
</evidence>
<accession>A0A0G1R5G2</accession>
<dbReference type="EMBL" id="LCLM01000044">
    <property type="protein sequence ID" value="KKU16095.1"/>
    <property type="molecule type" value="Genomic_DNA"/>
</dbReference>
<dbReference type="STRING" id="1618589.UX25_C0044G0008"/>
<comment type="caution">
    <text evidence="1">The sequence shown here is derived from an EMBL/GenBank/DDBJ whole genome shotgun (WGS) entry which is preliminary data.</text>
</comment>